<comment type="caution">
    <text evidence="1">The sequence shown here is derived from an EMBL/GenBank/DDBJ whole genome shotgun (WGS) entry which is preliminary data.</text>
</comment>
<evidence type="ECO:0000313" key="1">
    <source>
        <dbReference type="EMBL" id="GAA4450011.1"/>
    </source>
</evidence>
<name>A0ABP8MJD6_9BACT</name>
<dbReference type="Proteomes" id="UP001501410">
    <property type="component" value="Unassembled WGS sequence"/>
</dbReference>
<keyword evidence="2" id="KW-1185">Reference proteome</keyword>
<accession>A0ABP8MJD6</accession>
<proteinExistence type="predicted"/>
<dbReference type="EMBL" id="BAABEZ010000002">
    <property type="protein sequence ID" value="GAA4450011.1"/>
    <property type="molecule type" value="Genomic_DNA"/>
</dbReference>
<sequence length="527" mass="58997">MDIRGIGYAVSGIEPRRSPLSYIISGNATVTVKGLALPFSFQFSEQQRDFRQPFNQFGVSPTYKWIRVHLGYRSLSYSRYTLDGHQFLGAGIDLTPGKFRFSAMWGRFLKAVQEDTTKQQQQHNNNFPYAAYDRYGYGIKLGYGTPANFFDLSFFKAKDRESSVRNNPVEQYVQPGENAGIGLRTHLSFLKRLTLDVDAGVSAYTRDTRADLVSAEETPLVNFAKGILTPRVSTSIYYAGDATLQYRDRQFGLALKYGYILPDYKTMGMYYMQTDVERVTLIPSFNNKKNTFQVRASVGKEHDNLQRKKLARTDRLVGSFNCNVSPKPHYGISLSYSNYGITQKPGLKSLSDTTRLDQVTHSIVATPRYTWQRSSSIHTFVFVFCDQTLNDNNKLNTQHFNMTTVNNTLSYSVFLNGSGVGINASAYKVNTKVSVGVTTSTGGTLGLSKNLLKNRLSSAAGVNYSINTFAGANDGSTLQLNTNHVLAAGRRNRFRADLVYTLNNSKSGALNRSFHELLVTIGYSYQF</sequence>
<gene>
    <name evidence="1" type="ORF">GCM10023092_05220</name>
</gene>
<evidence type="ECO:0000313" key="2">
    <source>
        <dbReference type="Proteomes" id="UP001501410"/>
    </source>
</evidence>
<organism evidence="1 2">
    <name type="scientific">Rurimicrobium arvi</name>
    <dbReference type="NCBI Taxonomy" id="2049916"/>
    <lineage>
        <taxon>Bacteria</taxon>
        <taxon>Pseudomonadati</taxon>
        <taxon>Bacteroidota</taxon>
        <taxon>Chitinophagia</taxon>
        <taxon>Chitinophagales</taxon>
        <taxon>Chitinophagaceae</taxon>
        <taxon>Rurimicrobium</taxon>
    </lineage>
</organism>
<reference evidence="2" key="1">
    <citation type="journal article" date="2019" name="Int. J. Syst. Evol. Microbiol.">
        <title>The Global Catalogue of Microorganisms (GCM) 10K type strain sequencing project: providing services to taxonomists for standard genome sequencing and annotation.</title>
        <authorList>
            <consortium name="The Broad Institute Genomics Platform"/>
            <consortium name="The Broad Institute Genome Sequencing Center for Infectious Disease"/>
            <person name="Wu L."/>
            <person name="Ma J."/>
        </authorList>
    </citation>
    <scope>NUCLEOTIDE SEQUENCE [LARGE SCALE GENOMIC DNA]</scope>
    <source>
        <strain evidence="2">JCM 31921</strain>
    </source>
</reference>
<protein>
    <submittedName>
        <fullName evidence="1">Uncharacterized protein</fullName>
    </submittedName>
</protein>